<dbReference type="GO" id="GO:0016987">
    <property type="term" value="F:sigma factor activity"/>
    <property type="evidence" value="ECO:0007669"/>
    <property type="project" value="UniProtKB-KW"/>
</dbReference>
<dbReference type="SUPFAM" id="SSF88659">
    <property type="entry name" value="Sigma3 and sigma4 domains of RNA polymerase sigma factors"/>
    <property type="match status" value="1"/>
</dbReference>
<name>A0A6J4LMM9_9ACTN</name>
<feature type="compositionally biased region" description="Pro residues" evidence="5">
    <location>
        <begin position="355"/>
        <end position="366"/>
    </location>
</feature>
<dbReference type="Gene3D" id="2.60.40.230">
    <property type="entry name" value="Neocarzinostatin-like"/>
    <property type="match status" value="1"/>
</dbReference>
<feature type="domain" description="RNA polymerase sigma factor 70 region 4 type 2" evidence="7">
    <location>
        <begin position="99"/>
        <end position="150"/>
    </location>
</feature>
<feature type="compositionally biased region" description="Pro residues" evidence="5">
    <location>
        <begin position="381"/>
        <end position="401"/>
    </location>
</feature>
<keyword evidence="2" id="KW-0805">Transcription regulation</keyword>
<dbReference type="Pfam" id="PF08281">
    <property type="entry name" value="Sigma70_r4_2"/>
    <property type="match status" value="1"/>
</dbReference>
<evidence type="ECO:0000256" key="4">
    <source>
        <dbReference type="ARBA" id="ARBA00023163"/>
    </source>
</evidence>
<feature type="region of interest" description="Disordered" evidence="5">
    <location>
        <begin position="256"/>
        <end position="299"/>
    </location>
</feature>
<evidence type="ECO:0000256" key="2">
    <source>
        <dbReference type="ARBA" id="ARBA00023015"/>
    </source>
</evidence>
<dbReference type="Gene3D" id="1.10.10.10">
    <property type="entry name" value="Winged helix-like DNA-binding domain superfamily/Winged helix DNA-binding domain"/>
    <property type="match status" value="1"/>
</dbReference>
<dbReference type="EMBL" id="CADCUB010000105">
    <property type="protein sequence ID" value="CAA9337355.1"/>
    <property type="molecule type" value="Genomic_DNA"/>
</dbReference>
<gene>
    <name evidence="8" type="ORF">AVDCRST_MAG07-2148</name>
</gene>
<keyword evidence="6" id="KW-0812">Transmembrane</keyword>
<protein>
    <recommendedName>
        <fullName evidence="7">RNA polymerase sigma factor 70 region 4 type 2 domain-containing protein</fullName>
    </recommendedName>
</protein>
<evidence type="ECO:0000256" key="3">
    <source>
        <dbReference type="ARBA" id="ARBA00023082"/>
    </source>
</evidence>
<sequence length="493" mass="50463">MAPRERPDRPVDPGAGRLTAEELLAVVRVHLDRVHDAVRRTGGQDGPDAVEVVRRSALALVDEVAERSLDAERAVGAWFRRALDLAARRPAGPPAEGSRELDGALDTLTPDARRAVLLRDAYDLPLAAVATALGTDEQDALTRVARARLAVPAAGAPSDVPERADRDDPPDVLDADPPTWSGGAGHADLATLARLAEDRPVSPADATARRHVLSCTACGGSLQGQTRAARVVAGLVVVGLAGQDRAALLTEVEQRARERLPTSGSSSRRAERLEETTGPFVLPASDGGAPVEDGPPDVAEQPRRLLSPLLVVLSVVLAALAGVGAGLLLDSREQSQRRAASQGQLVGDVRLITPQPSPPTTLPSPPTVQQQRPRTTVVVVPPSPLPPPSPSPTPSPTPTTPVAPAVALQPASGPAGTELTVAGSGFPAGADVRLVLLDPAGEPTGAAADAAADATGALTATLTADPAAQAGEHVVLATAGELTARATFTVEAP</sequence>
<keyword evidence="3" id="KW-0731">Sigma factor</keyword>
<dbReference type="GO" id="GO:0006352">
    <property type="term" value="P:DNA-templated transcription initiation"/>
    <property type="evidence" value="ECO:0007669"/>
    <property type="project" value="InterPro"/>
</dbReference>
<evidence type="ECO:0000259" key="7">
    <source>
        <dbReference type="Pfam" id="PF08281"/>
    </source>
</evidence>
<dbReference type="InterPro" id="IPR013249">
    <property type="entry name" value="RNA_pol_sigma70_r4_t2"/>
</dbReference>
<feature type="compositionally biased region" description="Low complexity" evidence="5">
    <location>
        <begin position="367"/>
        <end position="380"/>
    </location>
</feature>
<dbReference type="InterPro" id="IPR013324">
    <property type="entry name" value="RNA_pol_sigma_r3/r4-like"/>
</dbReference>
<accession>A0A6J4LMM9</accession>
<organism evidence="8">
    <name type="scientific">uncultured Frankineae bacterium</name>
    <dbReference type="NCBI Taxonomy" id="437475"/>
    <lineage>
        <taxon>Bacteria</taxon>
        <taxon>Bacillati</taxon>
        <taxon>Actinomycetota</taxon>
        <taxon>Actinomycetes</taxon>
        <taxon>Frankiales</taxon>
        <taxon>environmental samples</taxon>
    </lineage>
</organism>
<dbReference type="InterPro" id="IPR036388">
    <property type="entry name" value="WH-like_DNA-bd_sf"/>
</dbReference>
<keyword evidence="4" id="KW-0804">Transcription</keyword>
<evidence type="ECO:0000256" key="1">
    <source>
        <dbReference type="ARBA" id="ARBA00010641"/>
    </source>
</evidence>
<reference evidence="8" key="1">
    <citation type="submission" date="2020-02" db="EMBL/GenBank/DDBJ databases">
        <authorList>
            <person name="Meier V. D."/>
        </authorList>
    </citation>
    <scope>NUCLEOTIDE SEQUENCE</scope>
    <source>
        <strain evidence="8">AVDCRST_MAG07</strain>
    </source>
</reference>
<feature type="region of interest" description="Disordered" evidence="5">
    <location>
        <begin position="339"/>
        <end position="403"/>
    </location>
</feature>
<evidence type="ECO:0000256" key="6">
    <source>
        <dbReference type="SAM" id="Phobius"/>
    </source>
</evidence>
<evidence type="ECO:0000256" key="5">
    <source>
        <dbReference type="SAM" id="MobiDB-lite"/>
    </source>
</evidence>
<evidence type="ECO:0000313" key="8">
    <source>
        <dbReference type="EMBL" id="CAA9337355.1"/>
    </source>
</evidence>
<proteinExistence type="inferred from homology"/>
<feature type="region of interest" description="Disordered" evidence="5">
    <location>
        <begin position="153"/>
        <end position="185"/>
    </location>
</feature>
<comment type="similarity">
    <text evidence="1">Belongs to the sigma-70 factor family. ECF subfamily.</text>
</comment>
<keyword evidence="6" id="KW-0472">Membrane</keyword>
<feature type="compositionally biased region" description="Basic and acidic residues" evidence="5">
    <location>
        <begin position="160"/>
        <end position="169"/>
    </location>
</feature>
<keyword evidence="6" id="KW-1133">Transmembrane helix</keyword>
<feature type="transmembrane region" description="Helical" evidence="6">
    <location>
        <begin position="305"/>
        <end position="329"/>
    </location>
</feature>
<dbReference type="GO" id="GO:0003677">
    <property type="term" value="F:DNA binding"/>
    <property type="evidence" value="ECO:0007669"/>
    <property type="project" value="InterPro"/>
</dbReference>
<dbReference type="AlphaFoldDB" id="A0A6J4LMM9"/>